<evidence type="ECO:0000313" key="2">
    <source>
        <dbReference type="EMBL" id="KGN63932.1"/>
    </source>
</evidence>
<dbReference type="AlphaFoldDB" id="A0A0A0LT29"/>
<keyword evidence="3" id="KW-1185">Reference proteome</keyword>
<sequence length="80" mass="9157">MEMKREEHLVVAAGKVVVVVTEEDEGCFRGVAAANASLLSFLLLLFLFLWEPSLLSRIELVDLRPVRYFSRHSLFFSPLF</sequence>
<name>A0A0A0LT29_CUCSA</name>
<keyword evidence="1" id="KW-0472">Membrane</keyword>
<reference evidence="2 3" key="2">
    <citation type="journal article" date="2009" name="PLoS ONE">
        <title>An integrated genetic and cytogenetic map of the cucumber genome.</title>
        <authorList>
            <person name="Ren Y."/>
            <person name="Zhang Z."/>
            <person name="Liu J."/>
            <person name="Staub J.E."/>
            <person name="Han Y."/>
            <person name="Cheng Z."/>
            <person name="Li X."/>
            <person name="Lu J."/>
            <person name="Miao H."/>
            <person name="Kang H."/>
            <person name="Xie B."/>
            <person name="Gu X."/>
            <person name="Wang X."/>
            <person name="Du Y."/>
            <person name="Jin W."/>
            <person name="Huang S."/>
        </authorList>
    </citation>
    <scope>NUCLEOTIDE SEQUENCE [LARGE SCALE GENOMIC DNA]</scope>
    <source>
        <strain evidence="3">cv. 9930</strain>
    </source>
</reference>
<dbReference type="Gramene" id="KGN63932">
    <property type="protein sequence ID" value="KGN63932"/>
    <property type="gene ID" value="Csa_1G029590"/>
</dbReference>
<keyword evidence="1" id="KW-1133">Transmembrane helix</keyword>
<reference evidence="2 3" key="1">
    <citation type="journal article" date="2009" name="Nat. Genet.">
        <title>The genome of the cucumber, Cucumis sativus L.</title>
        <authorList>
            <person name="Huang S."/>
            <person name="Li R."/>
            <person name="Zhang Z."/>
            <person name="Li L."/>
            <person name="Gu X."/>
            <person name="Fan W."/>
            <person name="Lucas W.J."/>
            <person name="Wang X."/>
            <person name="Xie B."/>
            <person name="Ni P."/>
            <person name="Ren Y."/>
            <person name="Zhu H."/>
            <person name="Li J."/>
            <person name="Lin K."/>
            <person name="Jin W."/>
            <person name="Fei Z."/>
            <person name="Li G."/>
            <person name="Staub J."/>
            <person name="Kilian A."/>
            <person name="van der Vossen E.A."/>
            <person name="Wu Y."/>
            <person name="Guo J."/>
            <person name="He J."/>
            <person name="Jia Z."/>
            <person name="Ren Y."/>
            <person name="Tian G."/>
            <person name="Lu Y."/>
            <person name="Ruan J."/>
            <person name="Qian W."/>
            <person name="Wang M."/>
            <person name="Huang Q."/>
            <person name="Li B."/>
            <person name="Xuan Z."/>
            <person name="Cao J."/>
            <person name="Asan"/>
            <person name="Wu Z."/>
            <person name="Zhang J."/>
            <person name="Cai Q."/>
            <person name="Bai Y."/>
            <person name="Zhao B."/>
            <person name="Han Y."/>
            <person name="Li Y."/>
            <person name="Li X."/>
            <person name="Wang S."/>
            <person name="Shi Q."/>
            <person name="Liu S."/>
            <person name="Cho W.K."/>
            <person name="Kim J.Y."/>
            <person name="Xu Y."/>
            <person name="Heller-Uszynska K."/>
            <person name="Miao H."/>
            <person name="Cheng Z."/>
            <person name="Zhang S."/>
            <person name="Wu J."/>
            <person name="Yang Y."/>
            <person name="Kang H."/>
            <person name="Li M."/>
            <person name="Liang H."/>
            <person name="Ren X."/>
            <person name="Shi Z."/>
            <person name="Wen M."/>
            <person name="Jian M."/>
            <person name="Yang H."/>
            <person name="Zhang G."/>
            <person name="Yang Z."/>
            <person name="Chen R."/>
            <person name="Liu S."/>
            <person name="Li J."/>
            <person name="Ma L."/>
            <person name="Liu H."/>
            <person name="Zhou Y."/>
            <person name="Zhao J."/>
            <person name="Fang X."/>
            <person name="Li G."/>
            <person name="Fang L."/>
            <person name="Li Y."/>
            <person name="Liu D."/>
            <person name="Zheng H."/>
            <person name="Zhang Y."/>
            <person name="Qin N."/>
            <person name="Li Z."/>
            <person name="Yang G."/>
            <person name="Yang S."/>
            <person name="Bolund L."/>
            <person name="Kristiansen K."/>
            <person name="Zheng H."/>
            <person name="Li S."/>
            <person name="Zhang X."/>
            <person name="Yang H."/>
            <person name="Wang J."/>
            <person name="Sun R."/>
            <person name="Zhang B."/>
            <person name="Jiang S."/>
            <person name="Wang J."/>
            <person name="Du Y."/>
            <person name="Li S."/>
        </authorList>
    </citation>
    <scope>NUCLEOTIDE SEQUENCE [LARGE SCALE GENOMIC DNA]</scope>
    <source>
        <strain evidence="3">cv. 9930</strain>
    </source>
</reference>
<reference evidence="2 3" key="4">
    <citation type="journal article" date="2011" name="BMC Genomics">
        <title>RNA-Seq improves annotation of protein-coding genes in the cucumber genome.</title>
        <authorList>
            <person name="Li Z."/>
            <person name="Zhang Z."/>
            <person name="Yan P."/>
            <person name="Huang S."/>
            <person name="Fei Z."/>
            <person name="Lin K."/>
        </authorList>
    </citation>
    <scope>NUCLEOTIDE SEQUENCE [LARGE SCALE GENOMIC DNA]</scope>
    <source>
        <strain evidence="3">cv. 9930</strain>
    </source>
</reference>
<evidence type="ECO:0000256" key="1">
    <source>
        <dbReference type="SAM" id="Phobius"/>
    </source>
</evidence>
<dbReference type="EMBL" id="CM002922">
    <property type="protein sequence ID" value="KGN63932.1"/>
    <property type="molecule type" value="Genomic_DNA"/>
</dbReference>
<feature type="transmembrane region" description="Helical" evidence="1">
    <location>
        <begin position="31"/>
        <end position="50"/>
    </location>
</feature>
<evidence type="ECO:0000313" key="3">
    <source>
        <dbReference type="Proteomes" id="UP000029981"/>
    </source>
</evidence>
<reference evidence="2 3" key="3">
    <citation type="journal article" date="2010" name="BMC Genomics">
        <title>Transcriptome sequencing and comparative analysis of cucumber flowers with different sex types.</title>
        <authorList>
            <person name="Guo S."/>
            <person name="Zheng Y."/>
            <person name="Joung J.G."/>
            <person name="Liu S."/>
            <person name="Zhang Z."/>
            <person name="Crasta O.R."/>
            <person name="Sobral B.W."/>
            <person name="Xu Y."/>
            <person name="Huang S."/>
            <person name="Fei Z."/>
        </authorList>
    </citation>
    <scope>NUCLEOTIDE SEQUENCE [LARGE SCALE GENOMIC DNA]</scope>
    <source>
        <strain evidence="3">cv. 9930</strain>
    </source>
</reference>
<proteinExistence type="predicted"/>
<gene>
    <name evidence="2" type="ORF">Csa_1G029590</name>
</gene>
<accession>A0A0A0LT29</accession>
<organism evidence="2 3">
    <name type="scientific">Cucumis sativus</name>
    <name type="common">Cucumber</name>
    <dbReference type="NCBI Taxonomy" id="3659"/>
    <lineage>
        <taxon>Eukaryota</taxon>
        <taxon>Viridiplantae</taxon>
        <taxon>Streptophyta</taxon>
        <taxon>Embryophyta</taxon>
        <taxon>Tracheophyta</taxon>
        <taxon>Spermatophyta</taxon>
        <taxon>Magnoliopsida</taxon>
        <taxon>eudicotyledons</taxon>
        <taxon>Gunneridae</taxon>
        <taxon>Pentapetalae</taxon>
        <taxon>rosids</taxon>
        <taxon>fabids</taxon>
        <taxon>Cucurbitales</taxon>
        <taxon>Cucurbitaceae</taxon>
        <taxon>Benincaseae</taxon>
        <taxon>Cucumis</taxon>
    </lineage>
</organism>
<protein>
    <submittedName>
        <fullName evidence="2">Uncharacterized protein</fullName>
    </submittedName>
</protein>
<keyword evidence="1" id="KW-0812">Transmembrane</keyword>
<dbReference type="Proteomes" id="UP000029981">
    <property type="component" value="Chromosome 1"/>
</dbReference>